<dbReference type="GO" id="GO:0009225">
    <property type="term" value="P:nucleotide-sugar metabolic process"/>
    <property type="evidence" value="ECO:0007669"/>
    <property type="project" value="InterPro"/>
</dbReference>
<evidence type="ECO:0000256" key="6">
    <source>
        <dbReference type="ARBA" id="ARBA00023239"/>
    </source>
</evidence>
<dbReference type="InterPro" id="IPR016040">
    <property type="entry name" value="NAD(P)-bd_dom"/>
</dbReference>
<keyword evidence="6 7" id="KW-0456">Lyase</keyword>
<evidence type="ECO:0000256" key="3">
    <source>
        <dbReference type="ARBA" id="ARBA00008178"/>
    </source>
</evidence>
<dbReference type="EC" id="4.2.1.46" evidence="4 7"/>
<dbReference type="Gene3D" id="3.40.50.720">
    <property type="entry name" value="NAD(P)-binding Rossmann-like Domain"/>
    <property type="match status" value="1"/>
</dbReference>
<proteinExistence type="inferred from homology"/>
<evidence type="ECO:0000256" key="4">
    <source>
        <dbReference type="ARBA" id="ARBA00011990"/>
    </source>
</evidence>
<dbReference type="Pfam" id="PF16363">
    <property type="entry name" value="GDP_Man_Dehyd"/>
    <property type="match status" value="1"/>
</dbReference>
<dbReference type="FunFam" id="3.40.50.720:FF:000304">
    <property type="entry name" value="UDP-glucose 4,6-dehydratase"/>
    <property type="match status" value="1"/>
</dbReference>
<dbReference type="GO" id="GO:0008460">
    <property type="term" value="F:dTDP-glucose 4,6-dehydratase activity"/>
    <property type="evidence" value="ECO:0007669"/>
    <property type="project" value="UniProtKB-EC"/>
</dbReference>
<reference evidence="9 10" key="1">
    <citation type="journal article" date="2010" name="J. Bacteriol.">
        <title>The genome of the amoeba symbiont 'Candidatus Amoebophilus asiaticus' reveals common mechanisms for host cell interaction among amoeba-associated bacteria.</title>
        <authorList>
            <person name="Schmitz-Esser S."/>
            <person name="Tischler P."/>
            <person name="Arnold R."/>
            <person name="Montanaro J."/>
            <person name="Wagner M."/>
            <person name="Rattei T."/>
            <person name="Horn M."/>
        </authorList>
    </citation>
    <scope>NUCLEOTIDE SEQUENCE [LARGE SCALE GENOMIC DNA]</scope>
    <source>
        <strain evidence="9 10">5a2</strain>
    </source>
</reference>
<name>B3ET57_AMOA5</name>
<dbReference type="eggNOG" id="COG1088">
    <property type="taxonomic scope" value="Bacteria"/>
</dbReference>
<dbReference type="InterPro" id="IPR036291">
    <property type="entry name" value="NAD(P)-bd_dom_sf"/>
</dbReference>
<dbReference type="PANTHER" id="PTHR43000">
    <property type="entry name" value="DTDP-D-GLUCOSE 4,6-DEHYDRATASE-RELATED"/>
    <property type="match status" value="1"/>
</dbReference>
<dbReference type="CDD" id="cd05246">
    <property type="entry name" value="dTDP_GD_SDR_e"/>
    <property type="match status" value="1"/>
</dbReference>
<evidence type="ECO:0000256" key="7">
    <source>
        <dbReference type="RuleBase" id="RU004473"/>
    </source>
</evidence>
<dbReference type="RefSeq" id="WP_012473168.1">
    <property type="nucleotide sequence ID" value="NC_010830.1"/>
</dbReference>
<feature type="domain" description="NAD(P)-binding" evidence="8">
    <location>
        <begin position="5"/>
        <end position="328"/>
    </location>
</feature>
<comment type="catalytic activity">
    <reaction evidence="1 7">
        <text>dTDP-alpha-D-glucose = dTDP-4-dehydro-6-deoxy-alpha-D-glucose + H2O</text>
        <dbReference type="Rhea" id="RHEA:17221"/>
        <dbReference type="ChEBI" id="CHEBI:15377"/>
        <dbReference type="ChEBI" id="CHEBI:57477"/>
        <dbReference type="ChEBI" id="CHEBI:57649"/>
        <dbReference type="EC" id="4.2.1.46"/>
    </reaction>
</comment>
<evidence type="ECO:0000256" key="1">
    <source>
        <dbReference type="ARBA" id="ARBA00001539"/>
    </source>
</evidence>
<dbReference type="AlphaFoldDB" id="B3ET57"/>
<keyword evidence="10" id="KW-1185">Reference proteome</keyword>
<dbReference type="NCBIfam" id="TIGR01181">
    <property type="entry name" value="dTDP_gluc_dehyt"/>
    <property type="match status" value="1"/>
</dbReference>
<protein>
    <recommendedName>
        <fullName evidence="4 7">dTDP-glucose 4,6-dehydratase</fullName>
        <ecNumber evidence="4 7">4.2.1.46</ecNumber>
    </recommendedName>
</protein>
<dbReference type="Gene3D" id="3.90.25.10">
    <property type="entry name" value="UDP-galactose 4-epimerase, domain 1"/>
    <property type="match status" value="1"/>
</dbReference>
<dbReference type="STRING" id="452471.Aasi_1064"/>
<dbReference type="HOGENOM" id="CLU_007383_1_14_10"/>
<dbReference type="SUPFAM" id="SSF51735">
    <property type="entry name" value="NAD(P)-binding Rossmann-fold domains"/>
    <property type="match status" value="1"/>
</dbReference>
<dbReference type="OrthoDB" id="9811743at2"/>
<evidence type="ECO:0000256" key="5">
    <source>
        <dbReference type="ARBA" id="ARBA00023027"/>
    </source>
</evidence>
<comment type="cofactor">
    <cofactor evidence="2 7">
        <name>NAD(+)</name>
        <dbReference type="ChEBI" id="CHEBI:57540"/>
    </cofactor>
</comment>
<gene>
    <name evidence="9" type="ordered locus">Aasi_1064</name>
</gene>
<organism evidence="9 10">
    <name type="scientific">Amoebophilus asiaticus (strain 5a2)</name>
    <dbReference type="NCBI Taxonomy" id="452471"/>
    <lineage>
        <taxon>Bacteria</taxon>
        <taxon>Pseudomonadati</taxon>
        <taxon>Bacteroidota</taxon>
        <taxon>Cytophagia</taxon>
        <taxon>Cytophagales</taxon>
        <taxon>Amoebophilaceae</taxon>
        <taxon>Candidatus Amoebophilus</taxon>
    </lineage>
</organism>
<evidence type="ECO:0000313" key="9">
    <source>
        <dbReference type="EMBL" id="ACE06409.1"/>
    </source>
</evidence>
<keyword evidence="5" id="KW-0520">NAD</keyword>
<evidence type="ECO:0000259" key="8">
    <source>
        <dbReference type="Pfam" id="PF16363"/>
    </source>
</evidence>
<evidence type="ECO:0000256" key="2">
    <source>
        <dbReference type="ARBA" id="ARBA00001911"/>
    </source>
</evidence>
<dbReference type="InterPro" id="IPR005888">
    <property type="entry name" value="dTDP_Gluc_deHydtase"/>
</dbReference>
<accession>B3ET57</accession>
<evidence type="ECO:0000313" key="10">
    <source>
        <dbReference type="Proteomes" id="UP000001227"/>
    </source>
</evidence>
<dbReference type="KEGG" id="aas:Aasi_1064"/>
<dbReference type="EMBL" id="CP001102">
    <property type="protein sequence ID" value="ACE06409.1"/>
    <property type="molecule type" value="Genomic_DNA"/>
</dbReference>
<comment type="similarity">
    <text evidence="3 7">Belongs to the NAD(P)-dependent epimerase/dehydratase family. dTDP-glucose dehydratase subfamily.</text>
</comment>
<dbReference type="Proteomes" id="UP000001227">
    <property type="component" value="Chromosome"/>
</dbReference>
<sequence>MKNILVTGGAGFIGANFIPYFLNKYPEYEIVNLDKLTYAGNLNNLTEVHSNPRYHFVQGDITNRELVSSLFRQFDFQGIIHLAAESHVDRSIQDPTLFIKTNIEGTFVLLEAARLHWMQKPGEYKQDYIESRFLHVSTDEVYGSLGPAGFFTEETPYAPNNPYSATKAGSDLLVRSYVHTYGFNAITTHASNNYGPKQYPEKLIPIIIQRALAQQPIPIHGKGNAVRDWIYVLDHCKGIDLTFHYGQIGEHYNFGGNHEQNNLQIAYQVCALLDKLAPLSNRSSYQSLITFVTDRPGNDQRYALATQKAEKTLGWKAEEPFETGLQKTVQWYLKNKL</sequence>